<dbReference type="Proteomes" id="UP000198284">
    <property type="component" value="Unassembled WGS sequence"/>
</dbReference>
<dbReference type="InterPro" id="IPR012394">
    <property type="entry name" value="Aldehyde_DH_NAD(P)"/>
</dbReference>
<dbReference type="InterPro" id="IPR015590">
    <property type="entry name" value="Aldehyde_DH_dom"/>
</dbReference>
<dbReference type="Gene3D" id="3.40.605.10">
    <property type="entry name" value="Aldehyde Dehydrogenase, Chain A, domain 1"/>
    <property type="match status" value="1"/>
</dbReference>
<keyword evidence="3" id="KW-0520">NAD</keyword>
<dbReference type="SUPFAM" id="SSF53720">
    <property type="entry name" value="ALDH-like"/>
    <property type="match status" value="1"/>
</dbReference>
<dbReference type="RefSeq" id="WP_089399731.1">
    <property type="nucleotide sequence ID" value="NZ_FZOT01000007.1"/>
</dbReference>
<dbReference type="PROSITE" id="PS00070">
    <property type="entry name" value="ALDEHYDE_DEHYDR_CYS"/>
    <property type="match status" value="1"/>
</dbReference>
<organism evidence="9 10">
    <name type="scientific">Noviherbaspirillum humi</name>
    <dbReference type="NCBI Taxonomy" id="1688639"/>
    <lineage>
        <taxon>Bacteria</taxon>
        <taxon>Pseudomonadati</taxon>
        <taxon>Pseudomonadota</taxon>
        <taxon>Betaproteobacteria</taxon>
        <taxon>Burkholderiales</taxon>
        <taxon>Oxalobacteraceae</taxon>
        <taxon>Noviherbaspirillum</taxon>
    </lineage>
</organism>
<dbReference type="PANTHER" id="PTHR43570:SF20">
    <property type="entry name" value="ALDEHYDE DEHYDROGENASE ALDX-RELATED"/>
    <property type="match status" value="1"/>
</dbReference>
<dbReference type="Pfam" id="PF00171">
    <property type="entry name" value="Aldedh"/>
    <property type="match status" value="1"/>
</dbReference>
<dbReference type="InterPro" id="IPR016161">
    <property type="entry name" value="Ald_DH/histidinol_DH"/>
</dbReference>
<evidence type="ECO:0000256" key="5">
    <source>
        <dbReference type="PIRSR" id="PIRSR036492-1"/>
    </source>
</evidence>
<protein>
    <recommendedName>
        <fullName evidence="4">Aldehyde dehydrogenase</fullName>
    </recommendedName>
</protein>
<reference evidence="9 10" key="1">
    <citation type="submission" date="2017-06" db="EMBL/GenBank/DDBJ databases">
        <authorList>
            <person name="Kim H.J."/>
            <person name="Triplett B.A."/>
        </authorList>
    </citation>
    <scope>NUCLEOTIDE SEQUENCE [LARGE SCALE GENOMIC DNA]</scope>
    <source>
        <strain evidence="9 10">U15</strain>
    </source>
</reference>
<evidence type="ECO:0000256" key="4">
    <source>
        <dbReference type="PIRNR" id="PIRNR036492"/>
    </source>
</evidence>
<evidence type="ECO:0000313" key="10">
    <source>
        <dbReference type="Proteomes" id="UP000198284"/>
    </source>
</evidence>
<dbReference type="CDD" id="cd07133">
    <property type="entry name" value="ALDH_CALDH_CalB"/>
    <property type="match status" value="1"/>
</dbReference>
<keyword evidence="2 4" id="KW-0560">Oxidoreductase</keyword>
<feature type="domain" description="Aldehyde dehydrogenase" evidence="8">
    <location>
        <begin position="25"/>
        <end position="437"/>
    </location>
</feature>
<evidence type="ECO:0000256" key="1">
    <source>
        <dbReference type="ARBA" id="ARBA00009986"/>
    </source>
</evidence>
<evidence type="ECO:0000259" key="8">
    <source>
        <dbReference type="Pfam" id="PF00171"/>
    </source>
</evidence>
<keyword evidence="10" id="KW-1185">Reference proteome</keyword>
<evidence type="ECO:0000256" key="3">
    <source>
        <dbReference type="ARBA" id="ARBA00023027"/>
    </source>
</evidence>
<evidence type="ECO:0000256" key="2">
    <source>
        <dbReference type="ARBA" id="ARBA00023002"/>
    </source>
</evidence>
<dbReference type="InterPro" id="IPR029510">
    <property type="entry name" value="Ald_DH_CS_GLU"/>
</dbReference>
<dbReference type="GO" id="GO:0004029">
    <property type="term" value="F:aldehyde dehydrogenase (NAD+) activity"/>
    <property type="evidence" value="ECO:0007669"/>
    <property type="project" value="TreeGrafter"/>
</dbReference>
<feature type="active site" evidence="5">
    <location>
        <position position="248"/>
    </location>
</feature>
<dbReference type="OrthoDB" id="6187633at2"/>
<sequence>MDDAQPHLRQLFDQQRAAFARGAPDYTRRMQALQTLRDGVRSRQEELLQAVSDDFGGRAHEETLLLELFPLYDQIRHARRHLKAWMKRRRVGSSWFLQPSRAFYQYQPLGVAGIIGAWNYQLLLTLGPLVDAIAAGNHVILKPSEITPRSAAVIAAIIVERFPPDYVACITGGTDVAGAFTALPFDHLFFTGSTRVGKLVMQAAAENLTPVTLELGGKSPAIIHESYPMAQAAERIMSGKLINAGQTCVAPDYVLVPAGREQEFEREARRIAATLYPQYAGNGDYTRIVGERHYQRLQSLLDEAATQGARIVPLGAQERSASPADKLIVPTLIFNAGEGTMLMREEIFGPLLPVVAYASLDEALAYVNARPRPLALYYFDQDRRRVDHVLANTLSGGVTVNDCLLHLGQHNLPFGGVGPSGMGHYHGFDGFQTFSKKRGVMVQSRFAGNAMLRPPYGKRKRGLIAALLRLALR</sequence>
<dbReference type="EMBL" id="FZOT01000007">
    <property type="protein sequence ID" value="SNS84254.1"/>
    <property type="molecule type" value="Genomic_DNA"/>
</dbReference>
<proteinExistence type="inferred from homology"/>
<dbReference type="InterPro" id="IPR016162">
    <property type="entry name" value="Ald_DH_N"/>
</dbReference>
<dbReference type="PROSITE" id="PS00687">
    <property type="entry name" value="ALDEHYDE_DEHYDR_GLU"/>
    <property type="match status" value="1"/>
</dbReference>
<evidence type="ECO:0000256" key="6">
    <source>
        <dbReference type="PROSITE-ProRule" id="PRU10007"/>
    </source>
</evidence>
<dbReference type="InterPro" id="IPR016163">
    <property type="entry name" value="Ald_DH_C"/>
</dbReference>
<accession>A0A239HVQ5</accession>
<dbReference type="GO" id="GO:0005737">
    <property type="term" value="C:cytoplasm"/>
    <property type="evidence" value="ECO:0007669"/>
    <property type="project" value="TreeGrafter"/>
</dbReference>
<name>A0A239HVQ5_9BURK</name>
<dbReference type="PANTHER" id="PTHR43570">
    <property type="entry name" value="ALDEHYDE DEHYDROGENASE"/>
    <property type="match status" value="1"/>
</dbReference>
<dbReference type="InterPro" id="IPR016160">
    <property type="entry name" value="Ald_DH_CS_CYS"/>
</dbReference>
<feature type="active site" evidence="5 6">
    <location>
        <position position="214"/>
    </location>
</feature>
<evidence type="ECO:0000313" key="9">
    <source>
        <dbReference type="EMBL" id="SNS84254.1"/>
    </source>
</evidence>
<gene>
    <name evidence="9" type="ORF">SAMN06265795_107147</name>
</gene>
<dbReference type="PIRSF" id="PIRSF036492">
    <property type="entry name" value="ALDH"/>
    <property type="match status" value="1"/>
</dbReference>
<comment type="similarity">
    <text evidence="1 4 7">Belongs to the aldehyde dehydrogenase family.</text>
</comment>
<dbReference type="Gene3D" id="3.40.309.10">
    <property type="entry name" value="Aldehyde Dehydrogenase, Chain A, domain 2"/>
    <property type="match status" value="1"/>
</dbReference>
<dbReference type="GO" id="GO:0006081">
    <property type="term" value="P:aldehyde metabolic process"/>
    <property type="evidence" value="ECO:0007669"/>
    <property type="project" value="InterPro"/>
</dbReference>
<evidence type="ECO:0000256" key="7">
    <source>
        <dbReference type="RuleBase" id="RU003345"/>
    </source>
</evidence>
<dbReference type="AlphaFoldDB" id="A0A239HVQ5"/>